<keyword evidence="3" id="KW-1185">Reference proteome</keyword>
<feature type="region of interest" description="Disordered" evidence="1">
    <location>
        <begin position="247"/>
        <end position="266"/>
    </location>
</feature>
<accession>A0A2Z5FUB3</accession>
<proteinExistence type="predicted"/>
<dbReference type="Proteomes" id="UP000253606">
    <property type="component" value="Chromosome"/>
</dbReference>
<feature type="compositionally biased region" description="Pro residues" evidence="1">
    <location>
        <begin position="252"/>
        <end position="263"/>
    </location>
</feature>
<evidence type="ECO:0000313" key="3">
    <source>
        <dbReference type="Proteomes" id="UP000253606"/>
    </source>
</evidence>
<name>A0A2Z5FUB3_9BACT</name>
<dbReference type="EMBL" id="CP030840">
    <property type="protein sequence ID" value="AXC10443.1"/>
    <property type="molecule type" value="Genomic_DNA"/>
</dbReference>
<evidence type="ECO:0008006" key="4">
    <source>
        <dbReference type="Google" id="ProtNLM"/>
    </source>
</evidence>
<dbReference type="KEGG" id="abas:ACPOL_1092"/>
<gene>
    <name evidence="2" type="ORF">ACPOL_1092</name>
</gene>
<dbReference type="AlphaFoldDB" id="A0A2Z5FUB3"/>
<evidence type="ECO:0000313" key="2">
    <source>
        <dbReference type="EMBL" id="AXC10443.1"/>
    </source>
</evidence>
<protein>
    <recommendedName>
        <fullName evidence="4">FecR protein domain-containing protein</fullName>
    </recommendedName>
</protein>
<feature type="compositionally biased region" description="Low complexity" evidence="1">
    <location>
        <begin position="290"/>
        <end position="300"/>
    </location>
</feature>
<organism evidence="2 3">
    <name type="scientific">Acidisarcina polymorpha</name>
    <dbReference type="NCBI Taxonomy" id="2211140"/>
    <lineage>
        <taxon>Bacteria</taxon>
        <taxon>Pseudomonadati</taxon>
        <taxon>Acidobacteriota</taxon>
        <taxon>Terriglobia</taxon>
        <taxon>Terriglobales</taxon>
        <taxon>Acidobacteriaceae</taxon>
        <taxon>Acidisarcina</taxon>
    </lineage>
</organism>
<reference evidence="2 3" key="1">
    <citation type="journal article" date="2018" name="Front. Microbiol.">
        <title>Hydrolytic Capabilities as a Key to Environmental Success: Chitinolytic and Cellulolytic Acidobacteria From Acidic Sub-arctic Soils and Boreal Peatlands.</title>
        <authorList>
            <person name="Belova S.E."/>
            <person name="Ravin N.V."/>
            <person name="Pankratov T.A."/>
            <person name="Rakitin A.L."/>
            <person name="Ivanova A.A."/>
            <person name="Beletsky A.V."/>
            <person name="Mardanov A.V."/>
            <person name="Sinninghe Damste J.S."/>
            <person name="Dedysh S.N."/>
        </authorList>
    </citation>
    <scope>NUCLEOTIDE SEQUENCE [LARGE SCALE GENOMIC DNA]</scope>
    <source>
        <strain evidence="2 3">SBC82</strain>
    </source>
</reference>
<dbReference type="RefSeq" id="WP_114206074.1">
    <property type="nucleotide sequence ID" value="NZ_CP030840.1"/>
</dbReference>
<dbReference type="OrthoDB" id="117760at2"/>
<evidence type="ECO:0000256" key="1">
    <source>
        <dbReference type="SAM" id="MobiDB-lite"/>
    </source>
</evidence>
<sequence length="326" mass="33407">MPGDLKQTLVFRPKHSGLERSAVFLGVILFTSGARGQQAPPPPTPIAYVATEGVTVSGSLEVANGKAVIGNNGAITAGDKTATVNLARGGTLRLCATTTVHLSSDRSITDVQSSALMMALDRGALEASYTTGKYSDVVMTPDLRILISGPGAADMKIRVSSKGDTCLDNHGANAPYVTVTSLLEGGLYRVQPNQRVLFEHGDLKEVVDNESEPCGCPAAPAAVAEAGKPVGGPSSTQADTAFPLAQSEGLAPAPPPATTPAVPPGQTHAQVTVPLVYDSGAPPPPPPAETPSAPVTQAAPPVQPPKQKPVGFFHKVGHFFSKIFGG</sequence>
<feature type="region of interest" description="Disordered" evidence="1">
    <location>
        <begin position="275"/>
        <end position="310"/>
    </location>
</feature>